<dbReference type="OrthoDB" id="7458135at2759"/>
<evidence type="ECO:0000313" key="3">
    <source>
        <dbReference type="EMBL" id="EDX16004.1"/>
    </source>
</evidence>
<sequence length="160" mass="17306">MISNKKSYAMKMLQLALALSLLHYNPDYLLHRWDSQLELGTHGDGWELEMLRTVHRMDMDHNPYGNRKGLSPRIEDLLNFDDPSLGGMANGMGEYKLPPRFNGSTFVMNLHNTTGNSSVQTAALQDVQSTSAAATGGSMGVGTGGAPTAGGQPVIAERIT</sequence>
<protein>
    <submittedName>
        <fullName evidence="3">GD11701</fullName>
    </submittedName>
</protein>
<gene>
    <name evidence="3" type="primary">Dsim\GD11701</name>
    <name evidence="3" type="ORF">Dsim_GD11701</name>
</gene>
<feature type="region of interest" description="Disordered" evidence="1">
    <location>
        <begin position="133"/>
        <end position="152"/>
    </location>
</feature>
<keyword evidence="4" id="KW-1185">Reference proteome</keyword>
<evidence type="ECO:0000256" key="2">
    <source>
        <dbReference type="SAM" id="SignalP"/>
    </source>
</evidence>
<keyword evidence="2" id="KW-0732">Signal</keyword>
<feature type="signal peptide" evidence="2">
    <location>
        <begin position="1"/>
        <end position="18"/>
    </location>
</feature>
<organism evidence="3 4">
    <name type="scientific">Drosophila simulans</name>
    <name type="common">Fruit fly</name>
    <dbReference type="NCBI Taxonomy" id="7240"/>
    <lineage>
        <taxon>Eukaryota</taxon>
        <taxon>Metazoa</taxon>
        <taxon>Ecdysozoa</taxon>
        <taxon>Arthropoda</taxon>
        <taxon>Hexapoda</taxon>
        <taxon>Insecta</taxon>
        <taxon>Pterygota</taxon>
        <taxon>Neoptera</taxon>
        <taxon>Endopterygota</taxon>
        <taxon>Diptera</taxon>
        <taxon>Brachycera</taxon>
        <taxon>Muscomorpha</taxon>
        <taxon>Ephydroidea</taxon>
        <taxon>Drosophilidae</taxon>
        <taxon>Drosophila</taxon>
        <taxon>Sophophora</taxon>
    </lineage>
</organism>
<evidence type="ECO:0000256" key="1">
    <source>
        <dbReference type="SAM" id="MobiDB-lite"/>
    </source>
</evidence>
<dbReference type="Proteomes" id="UP000000304">
    <property type="component" value="Unassembled WGS sequence"/>
</dbReference>
<dbReference type="EMBL" id="CH987258">
    <property type="protein sequence ID" value="EDX16004.1"/>
    <property type="molecule type" value="Genomic_DNA"/>
</dbReference>
<proteinExistence type="predicted"/>
<dbReference type="AlphaFoldDB" id="B4NVC3"/>
<reference evidence="3 4" key="1">
    <citation type="journal article" date="2007" name="Nature">
        <title>Evolution of genes and genomes on the Drosophila phylogeny.</title>
        <authorList>
            <consortium name="Drosophila 12 Genomes Consortium"/>
            <person name="Clark A.G."/>
            <person name="Eisen M.B."/>
            <person name="Smith D.R."/>
            <person name="Bergman C.M."/>
            <person name="Oliver B."/>
            <person name="Markow T.A."/>
            <person name="Kaufman T.C."/>
            <person name="Kellis M."/>
            <person name="Gelbart W."/>
            <person name="Iyer V.N."/>
            <person name="Pollard D.A."/>
            <person name="Sackton T.B."/>
            <person name="Larracuente A.M."/>
            <person name="Singh N.D."/>
            <person name="Abad J.P."/>
            <person name="Abt D.N."/>
            <person name="Adryan B."/>
            <person name="Aguade M."/>
            <person name="Akashi H."/>
            <person name="Anderson W.W."/>
            <person name="Aquadro C.F."/>
            <person name="Ardell D.H."/>
            <person name="Arguello R."/>
            <person name="Artieri C.G."/>
            <person name="Barbash D.A."/>
            <person name="Barker D."/>
            <person name="Barsanti P."/>
            <person name="Batterham P."/>
            <person name="Batzoglou S."/>
            <person name="Begun D."/>
            <person name="Bhutkar A."/>
            <person name="Blanco E."/>
            <person name="Bosak S.A."/>
            <person name="Bradley R.K."/>
            <person name="Brand A.D."/>
            <person name="Brent M.R."/>
            <person name="Brooks A.N."/>
            <person name="Brown R.H."/>
            <person name="Butlin R.K."/>
            <person name="Caggese C."/>
            <person name="Calvi B.R."/>
            <person name="Bernardo de Carvalho A."/>
            <person name="Caspi A."/>
            <person name="Castrezana S."/>
            <person name="Celniker S.E."/>
            <person name="Chang J.L."/>
            <person name="Chapple C."/>
            <person name="Chatterji S."/>
            <person name="Chinwalla A."/>
            <person name="Civetta A."/>
            <person name="Clifton S.W."/>
            <person name="Comeron J.M."/>
            <person name="Costello J.C."/>
            <person name="Coyne J.A."/>
            <person name="Daub J."/>
            <person name="David R.G."/>
            <person name="Delcher A.L."/>
            <person name="Delehaunty K."/>
            <person name="Do C.B."/>
            <person name="Ebling H."/>
            <person name="Edwards K."/>
            <person name="Eickbush T."/>
            <person name="Evans J.D."/>
            <person name="Filipski A."/>
            <person name="Findeiss S."/>
            <person name="Freyhult E."/>
            <person name="Fulton L."/>
            <person name="Fulton R."/>
            <person name="Garcia A.C."/>
            <person name="Gardiner A."/>
            <person name="Garfield D.A."/>
            <person name="Garvin B.E."/>
            <person name="Gibson G."/>
            <person name="Gilbert D."/>
            <person name="Gnerre S."/>
            <person name="Godfrey J."/>
            <person name="Good R."/>
            <person name="Gotea V."/>
            <person name="Gravely B."/>
            <person name="Greenberg A.J."/>
            <person name="Griffiths-Jones S."/>
            <person name="Gross S."/>
            <person name="Guigo R."/>
            <person name="Gustafson E.A."/>
            <person name="Haerty W."/>
            <person name="Hahn M.W."/>
            <person name="Halligan D.L."/>
            <person name="Halpern A.L."/>
            <person name="Halter G.M."/>
            <person name="Han M.V."/>
            <person name="Heger A."/>
            <person name="Hillier L."/>
            <person name="Hinrichs A.S."/>
            <person name="Holmes I."/>
            <person name="Hoskins R.A."/>
            <person name="Hubisz M.J."/>
            <person name="Hultmark D."/>
            <person name="Huntley M.A."/>
            <person name="Jaffe D.B."/>
            <person name="Jagadeeshan S."/>
            <person name="Jeck W.R."/>
            <person name="Johnson J."/>
            <person name="Jones C.D."/>
            <person name="Jordan W.C."/>
            <person name="Karpen G.H."/>
            <person name="Kataoka E."/>
            <person name="Keightley P.D."/>
            <person name="Kheradpour P."/>
            <person name="Kirkness E.F."/>
            <person name="Koerich L.B."/>
            <person name="Kristiansen K."/>
            <person name="Kudrna D."/>
            <person name="Kulathinal R.J."/>
            <person name="Kumar S."/>
            <person name="Kwok R."/>
            <person name="Lander E."/>
            <person name="Langley C.H."/>
            <person name="Lapoint R."/>
            <person name="Lazzaro B.P."/>
            <person name="Lee S.J."/>
            <person name="Levesque L."/>
            <person name="Li R."/>
            <person name="Lin C.F."/>
            <person name="Lin M.F."/>
            <person name="Lindblad-Toh K."/>
            <person name="Llopart A."/>
            <person name="Long M."/>
            <person name="Low L."/>
            <person name="Lozovsky E."/>
            <person name="Lu J."/>
            <person name="Luo M."/>
            <person name="Machado C.A."/>
            <person name="Makalowski W."/>
            <person name="Marzo M."/>
            <person name="Matsuda M."/>
            <person name="Matzkin L."/>
            <person name="McAllister B."/>
            <person name="McBride C.S."/>
            <person name="McKernan B."/>
            <person name="McKernan K."/>
            <person name="Mendez-Lago M."/>
            <person name="Minx P."/>
            <person name="Mollenhauer M.U."/>
            <person name="Montooth K."/>
            <person name="Mount S.M."/>
            <person name="Mu X."/>
            <person name="Myers E."/>
            <person name="Negre B."/>
            <person name="Newfeld S."/>
            <person name="Nielsen R."/>
            <person name="Noor M.A."/>
            <person name="O'Grady P."/>
            <person name="Pachter L."/>
            <person name="Papaceit M."/>
            <person name="Parisi M.J."/>
            <person name="Parisi M."/>
            <person name="Parts L."/>
            <person name="Pedersen J.S."/>
            <person name="Pesole G."/>
            <person name="Phillippy A.M."/>
            <person name="Ponting C.P."/>
            <person name="Pop M."/>
            <person name="Porcelli D."/>
            <person name="Powell J.R."/>
            <person name="Prohaska S."/>
            <person name="Pruitt K."/>
            <person name="Puig M."/>
            <person name="Quesneville H."/>
            <person name="Ram K.R."/>
            <person name="Rand D."/>
            <person name="Rasmussen M.D."/>
            <person name="Reed L.K."/>
            <person name="Reenan R."/>
            <person name="Reily A."/>
            <person name="Remington K.A."/>
            <person name="Rieger T.T."/>
            <person name="Ritchie M.G."/>
            <person name="Robin C."/>
            <person name="Rogers Y.H."/>
            <person name="Rohde C."/>
            <person name="Rozas J."/>
            <person name="Rubenfield M.J."/>
            <person name="Ruiz A."/>
            <person name="Russo S."/>
            <person name="Salzberg S.L."/>
            <person name="Sanchez-Gracia A."/>
            <person name="Saranga D.J."/>
            <person name="Sato H."/>
            <person name="Schaeffer S.W."/>
            <person name="Schatz M.C."/>
            <person name="Schlenke T."/>
            <person name="Schwartz R."/>
            <person name="Segarra C."/>
            <person name="Singh R.S."/>
            <person name="Sirot L."/>
            <person name="Sirota M."/>
            <person name="Sisneros N.B."/>
            <person name="Smith C.D."/>
            <person name="Smith T.F."/>
            <person name="Spieth J."/>
            <person name="Stage D.E."/>
            <person name="Stark A."/>
            <person name="Stephan W."/>
            <person name="Strausberg R.L."/>
            <person name="Strempel S."/>
            <person name="Sturgill D."/>
            <person name="Sutton G."/>
            <person name="Sutton G.G."/>
            <person name="Tao W."/>
            <person name="Teichmann S."/>
            <person name="Tobari Y.N."/>
            <person name="Tomimura Y."/>
            <person name="Tsolas J.M."/>
            <person name="Valente V.L."/>
            <person name="Venter E."/>
            <person name="Venter J.C."/>
            <person name="Vicario S."/>
            <person name="Vieira F.G."/>
            <person name="Vilella A.J."/>
            <person name="Villasante A."/>
            <person name="Walenz B."/>
            <person name="Wang J."/>
            <person name="Wasserman M."/>
            <person name="Watts T."/>
            <person name="Wilson D."/>
            <person name="Wilson R.K."/>
            <person name="Wing R.A."/>
            <person name="Wolfner M.F."/>
            <person name="Wong A."/>
            <person name="Wong G.K."/>
            <person name="Wu C.I."/>
            <person name="Wu G."/>
            <person name="Yamamoto D."/>
            <person name="Yang H.P."/>
            <person name="Yang S.P."/>
            <person name="Yorke J.A."/>
            <person name="Yoshida K."/>
            <person name="Zdobnov E."/>
            <person name="Zhang P."/>
            <person name="Zhang Y."/>
            <person name="Zimin A.V."/>
            <person name="Baldwin J."/>
            <person name="Abdouelleil A."/>
            <person name="Abdulkadir J."/>
            <person name="Abebe A."/>
            <person name="Abera B."/>
            <person name="Abreu J."/>
            <person name="Acer S.C."/>
            <person name="Aftuck L."/>
            <person name="Alexander A."/>
            <person name="An P."/>
            <person name="Anderson E."/>
            <person name="Anderson S."/>
            <person name="Arachi H."/>
            <person name="Azer M."/>
            <person name="Bachantsang P."/>
            <person name="Barry A."/>
            <person name="Bayul T."/>
            <person name="Berlin A."/>
            <person name="Bessette D."/>
            <person name="Bloom T."/>
            <person name="Blye J."/>
            <person name="Boguslavskiy L."/>
            <person name="Bonnet C."/>
            <person name="Boukhgalter B."/>
            <person name="Bourzgui I."/>
            <person name="Brown A."/>
            <person name="Cahill P."/>
            <person name="Channer S."/>
            <person name="Cheshatsang Y."/>
            <person name="Chuda L."/>
            <person name="Citroen M."/>
            <person name="Collymore A."/>
            <person name="Cooke P."/>
            <person name="Costello M."/>
            <person name="D'Aco K."/>
            <person name="Daza R."/>
            <person name="De Haan G."/>
            <person name="DeGray S."/>
            <person name="DeMaso C."/>
            <person name="Dhargay N."/>
            <person name="Dooley K."/>
            <person name="Dooley E."/>
            <person name="Doricent M."/>
            <person name="Dorje P."/>
            <person name="Dorjee K."/>
            <person name="Dupes A."/>
            <person name="Elong R."/>
            <person name="Falk J."/>
            <person name="Farina A."/>
            <person name="Faro S."/>
            <person name="Ferguson D."/>
            <person name="Fisher S."/>
            <person name="Foley C.D."/>
            <person name="Franke A."/>
            <person name="Friedrich D."/>
            <person name="Gadbois L."/>
            <person name="Gearin G."/>
            <person name="Gearin C.R."/>
            <person name="Giannoukos G."/>
            <person name="Goode T."/>
            <person name="Graham J."/>
            <person name="Grandbois E."/>
            <person name="Grewal S."/>
            <person name="Gyaltsen K."/>
            <person name="Hafez N."/>
            <person name="Hagos B."/>
            <person name="Hall J."/>
            <person name="Henson C."/>
            <person name="Hollinger A."/>
            <person name="Honan T."/>
            <person name="Huard M.D."/>
            <person name="Hughes L."/>
            <person name="Hurhula B."/>
            <person name="Husby M.E."/>
            <person name="Kamat A."/>
            <person name="Kanga B."/>
            <person name="Kashin S."/>
            <person name="Khazanovich D."/>
            <person name="Kisner P."/>
            <person name="Lance K."/>
            <person name="Lara M."/>
            <person name="Lee W."/>
            <person name="Lennon N."/>
            <person name="Letendre F."/>
            <person name="LeVine R."/>
            <person name="Lipovsky A."/>
            <person name="Liu X."/>
            <person name="Liu J."/>
            <person name="Liu S."/>
            <person name="Lokyitsang T."/>
            <person name="Lokyitsang Y."/>
            <person name="Lubonja R."/>
            <person name="Lui A."/>
            <person name="MacDonald P."/>
            <person name="Magnisalis V."/>
            <person name="Maru K."/>
            <person name="Matthews C."/>
            <person name="McCusker W."/>
            <person name="McDonough S."/>
            <person name="Mehta T."/>
            <person name="Meldrim J."/>
            <person name="Meneus L."/>
            <person name="Mihai O."/>
            <person name="Mihalev A."/>
            <person name="Mihova T."/>
            <person name="Mittelman R."/>
            <person name="Mlenga V."/>
            <person name="Montmayeur A."/>
            <person name="Mulrain L."/>
            <person name="Navidi A."/>
            <person name="Naylor J."/>
            <person name="Negash T."/>
            <person name="Nguyen T."/>
            <person name="Nguyen N."/>
            <person name="Nicol R."/>
            <person name="Norbu C."/>
            <person name="Norbu N."/>
            <person name="Novod N."/>
            <person name="O'Neill B."/>
            <person name="Osman S."/>
            <person name="Markiewicz E."/>
            <person name="Oyono O.L."/>
            <person name="Patti C."/>
            <person name="Phunkhang P."/>
            <person name="Pierre F."/>
            <person name="Priest M."/>
            <person name="Raghuraman S."/>
            <person name="Rege F."/>
            <person name="Reyes R."/>
            <person name="Rise C."/>
            <person name="Rogov P."/>
            <person name="Ross K."/>
            <person name="Ryan E."/>
            <person name="Settipalli S."/>
            <person name="Shea T."/>
            <person name="Sherpa N."/>
            <person name="Shi L."/>
            <person name="Shih D."/>
            <person name="Sparrow T."/>
            <person name="Spaulding J."/>
            <person name="Stalker J."/>
            <person name="Stange-Thomann N."/>
            <person name="Stavropoulos S."/>
            <person name="Stone C."/>
            <person name="Strader C."/>
            <person name="Tesfaye S."/>
            <person name="Thomson T."/>
            <person name="Thoulutsang Y."/>
            <person name="Thoulutsang D."/>
            <person name="Topham K."/>
            <person name="Topping I."/>
            <person name="Tsamla T."/>
            <person name="Vassiliev H."/>
            <person name="Vo A."/>
            <person name="Wangchuk T."/>
            <person name="Wangdi T."/>
            <person name="Weiand M."/>
            <person name="Wilkinson J."/>
            <person name="Wilson A."/>
            <person name="Yadav S."/>
            <person name="Young G."/>
            <person name="Yu Q."/>
            <person name="Zembek L."/>
            <person name="Zhong D."/>
            <person name="Zimmer A."/>
            <person name="Zwirko Z."/>
            <person name="Jaffe D.B."/>
            <person name="Alvarez P."/>
            <person name="Brockman W."/>
            <person name="Butler J."/>
            <person name="Chin C."/>
            <person name="Gnerre S."/>
            <person name="Grabherr M."/>
            <person name="Kleber M."/>
            <person name="Mauceli E."/>
            <person name="MacCallum I."/>
        </authorList>
    </citation>
    <scope>NUCLEOTIDE SEQUENCE [LARGE SCALE GENOMIC DNA]</scope>
    <source>
        <strain evidence="4">white501</strain>
    </source>
</reference>
<dbReference type="STRING" id="7240.B4NVC3"/>
<evidence type="ECO:0000313" key="4">
    <source>
        <dbReference type="Proteomes" id="UP000000304"/>
    </source>
</evidence>
<dbReference type="HOGENOM" id="CLU_1653984_0_0_1"/>
<name>B4NVC3_DROSI</name>
<accession>B4NVC3</accession>
<feature type="compositionally biased region" description="Gly residues" evidence="1">
    <location>
        <begin position="137"/>
        <end position="148"/>
    </location>
</feature>
<dbReference type="Bgee" id="FBgn0041665">
    <property type="expression patterns" value="Expressed in adult organism and 3 other cell types or tissues"/>
</dbReference>
<feature type="chain" id="PRO_5002816905" evidence="2">
    <location>
        <begin position="19"/>
        <end position="160"/>
    </location>
</feature>